<accession>A0ABW2KZG6</accession>
<feature type="compositionally biased region" description="Basic and acidic residues" evidence="1">
    <location>
        <begin position="64"/>
        <end position="91"/>
    </location>
</feature>
<dbReference type="InterPro" id="IPR036869">
    <property type="entry name" value="J_dom_sf"/>
</dbReference>
<dbReference type="InterPro" id="IPR002939">
    <property type="entry name" value="DnaJ_C"/>
</dbReference>
<organism evidence="3 4">
    <name type="scientific">Rhodocista pekingensis</name>
    <dbReference type="NCBI Taxonomy" id="201185"/>
    <lineage>
        <taxon>Bacteria</taxon>
        <taxon>Pseudomonadati</taxon>
        <taxon>Pseudomonadota</taxon>
        <taxon>Alphaproteobacteria</taxon>
        <taxon>Rhodospirillales</taxon>
        <taxon>Azospirillaceae</taxon>
        <taxon>Rhodocista</taxon>
    </lineage>
</organism>
<dbReference type="RefSeq" id="WP_377360097.1">
    <property type="nucleotide sequence ID" value="NZ_JBHTCM010000017.1"/>
</dbReference>
<dbReference type="EMBL" id="JBHTCM010000017">
    <property type="protein sequence ID" value="MFC7334543.1"/>
    <property type="molecule type" value="Genomic_DNA"/>
</dbReference>
<dbReference type="SUPFAM" id="SSF46565">
    <property type="entry name" value="Chaperone J-domain"/>
    <property type="match status" value="1"/>
</dbReference>
<reference evidence="4" key="1">
    <citation type="journal article" date="2019" name="Int. J. Syst. Evol. Microbiol.">
        <title>The Global Catalogue of Microorganisms (GCM) 10K type strain sequencing project: providing services to taxonomists for standard genome sequencing and annotation.</title>
        <authorList>
            <consortium name="The Broad Institute Genomics Platform"/>
            <consortium name="The Broad Institute Genome Sequencing Center for Infectious Disease"/>
            <person name="Wu L."/>
            <person name="Ma J."/>
        </authorList>
    </citation>
    <scope>NUCLEOTIDE SEQUENCE [LARGE SCALE GENOMIC DNA]</scope>
    <source>
        <strain evidence="4">CGMCC 1.16275</strain>
    </source>
</reference>
<feature type="region of interest" description="Disordered" evidence="1">
    <location>
        <begin position="64"/>
        <end position="100"/>
    </location>
</feature>
<evidence type="ECO:0000256" key="1">
    <source>
        <dbReference type="SAM" id="MobiDB-lite"/>
    </source>
</evidence>
<dbReference type="SUPFAM" id="SSF49493">
    <property type="entry name" value="HSP40/DnaJ peptide-binding domain"/>
    <property type="match status" value="2"/>
</dbReference>
<comment type="caution">
    <text evidence="3">The sequence shown here is derived from an EMBL/GenBank/DDBJ whole genome shotgun (WGS) entry which is preliminary data.</text>
</comment>
<dbReference type="PRINTS" id="PR00625">
    <property type="entry name" value="JDOMAIN"/>
</dbReference>
<feature type="compositionally biased region" description="Gly residues" evidence="1">
    <location>
        <begin position="258"/>
        <end position="271"/>
    </location>
</feature>
<dbReference type="CDD" id="cd06257">
    <property type="entry name" value="DnaJ"/>
    <property type="match status" value="1"/>
</dbReference>
<dbReference type="PROSITE" id="PS00636">
    <property type="entry name" value="DNAJ_1"/>
    <property type="match status" value="1"/>
</dbReference>
<feature type="region of interest" description="Disordered" evidence="1">
    <location>
        <begin position="246"/>
        <end position="279"/>
    </location>
</feature>
<evidence type="ECO:0000313" key="4">
    <source>
        <dbReference type="Proteomes" id="UP001596456"/>
    </source>
</evidence>
<protein>
    <submittedName>
        <fullName evidence="3">DnaJ C-terminal domain-containing protein</fullName>
    </submittedName>
</protein>
<dbReference type="PANTHER" id="PTHR43096">
    <property type="entry name" value="DNAJ HOMOLOG 1, MITOCHONDRIAL-RELATED"/>
    <property type="match status" value="1"/>
</dbReference>
<dbReference type="Gene3D" id="1.10.287.110">
    <property type="entry name" value="DnaJ domain"/>
    <property type="match status" value="1"/>
</dbReference>
<sequence length="321" mass="33879">MAGPTKTDPYTVLGVARDATPAQIKAAYRRLAKKHHPDLNPGDAAAADRFREIAAAHDLLSDPEKRARFDRGEIDQDGQERPARGFYRDFAEGPGGATYTGGPDLSAEDLFAELFGRMGGTGGRSGGKARGADVSYTLRVEFLDAVNGGRRRLTLPDGRELEVTIPPGTHDRQTLRLKGQGQPGFGGGPAGDAYVEVHVQPHAIFTRKDSDIHVEVPVTLKEAVLGARIQVPTVSGPVMLTVPKGANTGTTLRLRGKGVPGRAGGPAGGQPSGDQPAGDQYVRLKVMLPETPDPELIRFVEGWAGGDQDVRSGLSGGGTRP</sequence>
<dbReference type="Pfam" id="PF01556">
    <property type="entry name" value="DnaJ_C"/>
    <property type="match status" value="1"/>
</dbReference>
<evidence type="ECO:0000259" key="2">
    <source>
        <dbReference type="PROSITE" id="PS50076"/>
    </source>
</evidence>
<dbReference type="Gene3D" id="2.60.260.20">
    <property type="entry name" value="Urease metallochaperone UreE, N-terminal domain"/>
    <property type="match status" value="2"/>
</dbReference>
<dbReference type="CDD" id="cd10747">
    <property type="entry name" value="DnaJ_C"/>
    <property type="match status" value="1"/>
</dbReference>
<dbReference type="PANTHER" id="PTHR43096:SF10">
    <property type="entry name" value="CHAPERONE PROTEIN DNAJ A6, CHLOROPLASTIC"/>
    <property type="match status" value="1"/>
</dbReference>
<dbReference type="InterPro" id="IPR008971">
    <property type="entry name" value="HSP40/DnaJ_pept-bd"/>
</dbReference>
<dbReference type="SMART" id="SM00271">
    <property type="entry name" value="DnaJ"/>
    <property type="match status" value="1"/>
</dbReference>
<feature type="domain" description="J" evidence="2">
    <location>
        <begin position="8"/>
        <end position="73"/>
    </location>
</feature>
<proteinExistence type="predicted"/>
<dbReference type="Pfam" id="PF00226">
    <property type="entry name" value="DnaJ"/>
    <property type="match status" value="1"/>
</dbReference>
<dbReference type="Proteomes" id="UP001596456">
    <property type="component" value="Unassembled WGS sequence"/>
</dbReference>
<keyword evidence="4" id="KW-1185">Reference proteome</keyword>
<name>A0ABW2KZG6_9PROT</name>
<gene>
    <name evidence="3" type="ORF">ACFQPS_15350</name>
</gene>
<dbReference type="InterPro" id="IPR001623">
    <property type="entry name" value="DnaJ_domain"/>
</dbReference>
<dbReference type="InterPro" id="IPR018253">
    <property type="entry name" value="DnaJ_domain_CS"/>
</dbReference>
<evidence type="ECO:0000313" key="3">
    <source>
        <dbReference type="EMBL" id="MFC7334543.1"/>
    </source>
</evidence>
<dbReference type="PROSITE" id="PS50076">
    <property type="entry name" value="DNAJ_2"/>
    <property type="match status" value="1"/>
</dbReference>